<dbReference type="RefSeq" id="WP_308355979.1">
    <property type="nucleotide sequence ID" value="NZ_CP129970.2"/>
</dbReference>
<dbReference type="Proteomes" id="UP001244443">
    <property type="component" value="Chromosome"/>
</dbReference>
<proteinExistence type="predicted"/>
<protein>
    <submittedName>
        <fullName evidence="2">Uncharacterized protein</fullName>
    </submittedName>
</protein>
<feature type="compositionally biased region" description="Gly residues" evidence="1">
    <location>
        <begin position="144"/>
        <end position="159"/>
    </location>
</feature>
<evidence type="ECO:0000256" key="1">
    <source>
        <dbReference type="SAM" id="MobiDB-lite"/>
    </source>
</evidence>
<keyword evidence="3" id="KW-1185">Reference proteome</keyword>
<evidence type="ECO:0000313" key="2">
    <source>
        <dbReference type="EMBL" id="WKK85392.2"/>
    </source>
</evidence>
<dbReference type="EMBL" id="CP129970">
    <property type="protein sequence ID" value="WKK85392.2"/>
    <property type="molecule type" value="Genomic_DNA"/>
</dbReference>
<sequence>MKEKLSGELNSVSSRNSTNYTENADWLNVLRDPKEAQINYTLPLPVEKEGDNLIISNLIIVQSRNTDNLNYAVVKITYKDDATIYTIHDLEEKYNYTSQSNAQNETGRIIGDCYEIMFEIPWSIEVGGTVVHGSDIHTELICNDGGGTSGSTGESGGGETFPKLTGAEPDGTEGIDLSISIVGNPTVEDALEAHNWEKQIEDSQLEPCMQSIMTDLKNLNKGVGEIIQKFAGDLDGYNWEVKEGKLSQGTGMTLTRYNNSTGTTTSIFDSKSWPNASDLSWARTILHEAVHAKLVAHYNVDRPDFLGTYTDMVQDWNTYQNWEIVHHEEFARSLIKGITDALKEFGIQRGYSHHRQFYQDMSWAGLQETEIFKKLPSAVRERILNVNSIELTGKDLSQISQTQKGTDAGC</sequence>
<evidence type="ECO:0000313" key="3">
    <source>
        <dbReference type="Proteomes" id="UP001244443"/>
    </source>
</evidence>
<dbReference type="AlphaFoldDB" id="A0AA49GE26"/>
<name>A0AA49GE26_9BACT</name>
<organism evidence="2 3">
    <name type="scientific">Marivirga arenosa</name>
    <dbReference type="NCBI Taxonomy" id="3059076"/>
    <lineage>
        <taxon>Bacteria</taxon>
        <taxon>Pseudomonadati</taxon>
        <taxon>Bacteroidota</taxon>
        <taxon>Cytophagia</taxon>
        <taxon>Cytophagales</taxon>
        <taxon>Marivirgaceae</taxon>
        <taxon>Marivirga</taxon>
    </lineage>
</organism>
<accession>A0AA49GE26</accession>
<reference evidence="2" key="1">
    <citation type="submission" date="2023-08" db="EMBL/GenBank/DDBJ databases">
        <title>Comparative genomics and taxonomic characterization of three novel marine species of genus Marivirga.</title>
        <authorList>
            <person name="Muhammad N."/>
            <person name="Kim S.-G."/>
        </authorList>
    </citation>
    <scope>NUCLEOTIDE SEQUENCE [LARGE SCALE GENOMIC DNA]</scope>
    <source>
        <strain evidence="2">ABR2-2</strain>
    </source>
</reference>
<gene>
    <name evidence="2" type="ORF">QYS48_26295</name>
</gene>
<feature type="region of interest" description="Disordered" evidence="1">
    <location>
        <begin position="144"/>
        <end position="169"/>
    </location>
</feature>